<dbReference type="Gene3D" id="3.30.200.20">
    <property type="entry name" value="Phosphorylase Kinase, domain 1"/>
    <property type="match status" value="1"/>
</dbReference>
<comment type="caution">
    <text evidence="1">The sequence shown here is derived from an EMBL/GenBank/DDBJ whole genome shotgun (WGS) entry which is preliminary data.</text>
</comment>
<sequence length="315" mass="33619">MTCISRRSHLQTSPALVLDRFTGQSHTTASRGGLHRVLQEVGIGNGDKWGGGGGDAMEGGGFLAVPALSLASLWTPFHQADIPTVESSDRIFSSPAPPCQSWWGFPIRDVGSEIPPPGYFLKEVDSPAHQNLERLGLALLLPIGRTIGEGIFIKVKVAVDTETRQSIAIKILDRKMVLENKLMQQGSGPFAPCSYYDSGGIHLRPPLATLLLVIATTAKLLFEVLALPLYQSGLQKPPPSLGCPLLPPPALPRPQKACSEVHFSLPPQPSPPPFSPCPSTCVTVHCAHGAIATPGLPITPIPQPVRHTQSLAHRV</sequence>
<evidence type="ECO:0000313" key="2">
    <source>
        <dbReference type="Proteomes" id="UP000652761"/>
    </source>
</evidence>
<name>A0A843UF84_COLES</name>
<dbReference type="Proteomes" id="UP000652761">
    <property type="component" value="Unassembled WGS sequence"/>
</dbReference>
<dbReference type="AlphaFoldDB" id="A0A843UF84"/>
<keyword evidence="2" id="KW-1185">Reference proteome</keyword>
<evidence type="ECO:0000313" key="1">
    <source>
        <dbReference type="EMBL" id="MQL84512.1"/>
    </source>
</evidence>
<protein>
    <recommendedName>
        <fullName evidence="3">Protein kinase domain-containing protein</fullName>
    </recommendedName>
</protein>
<reference evidence="1" key="1">
    <citation type="submission" date="2017-07" db="EMBL/GenBank/DDBJ databases">
        <title>Taro Niue Genome Assembly and Annotation.</title>
        <authorList>
            <person name="Atibalentja N."/>
            <person name="Keating K."/>
            <person name="Fields C.J."/>
        </authorList>
    </citation>
    <scope>NUCLEOTIDE SEQUENCE</scope>
    <source>
        <strain evidence="1">Niue_2</strain>
        <tissue evidence="1">Leaf</tissue>
    </source>
</reference>
<organism evidence="1 2">
    <name type="scientific">Colocasia esculenta</name>
    <name type="common">Wild taro</name>
    <name type="synonym">Arum esculentum</name>
    <dbReference type="NCBI Taxonomy" id="4460"/>
    <lineage>
        <taxon>Eukaryota</taxon>
        <taxon>Viridiplantae</taxon>
        <taxon>Streptophyta</taxon>
        <taxon>Embryophyta</taxon>
        <taxon>Tracheophyta</taxon>
        <taxon>Spermatophyta</taxon>
        <taxon>Magnoliopsida</taxon>
        <taxon>Liliopsida</taxon>
        <taxon>Araceae</taxon>
        <taxon>Aroideae</taxon>
        <taxon>Colocasieae</taxon>
        <taxon>Colocasia</taxon>
    </lineage>
</organism>
<gene>
    <name evidence="1" type="ORF">Taro_017023</name>
</gene>
<dbReference type="EMBL" id="NMUH01000766">
    <property type="protein sequence ID" value="MQL84512.1"/>
    <property type="molecule type" value="Genomic_DNA"/>
</dbReference>
<evidence type="ECO:0008006" key="3">
    <source>
        <dbReference type="Google" id="ProtNLM"/>
    </source>
</evidence>
<accession>A0A843UF84</accession>
<proteinExistence type="predicted"/>